<dbReference type="NCBIfam" id="TIGR01249">
    <property type="entry name" value="pro_imino_pep_1"/>
    <property type="match status" value="1"/>
</dbReference>
<evidence type="ECO:0000256" key="2">
    <source>
        <dbReference type="ARBA" id="ARBA00004496"/>
    </source>
</evidence>
<dbReference type="InterPro" id="IPR000073">
    <property type="entry name" value="AB_hydrolase_1"/>
</dbReference>
<evidence type="ECO:0000256" key="10">
    <source>
        <dbReference type="ARBA" id="ARBA00029605"/>
    </source>
</evidence>
<evidence type="ECO:0000256" key="4">
    <source>
        <dbReference type="ARBA" id="ARBA00012568"/>
    </source>
</evidence>
<name>A0A2P5K7J1_9BURK</name>
<gene>
    <name evidence="16" type="ORF">B0O95_1147</name>
</gene>
<dbReference type="PRINTS" id="PR00793">
    <property type="entry name" value="PROAMNOPTASE"/>
</dbReference>
<feature type="region of interest" description="Disordered" evidence="14">
    <location>
        <begin position="23"/>
        <end position="45"/>
    </location>
</feature>
<evidence type="ECO:0000256" key="7">
    <source>
        <dbReference type="ARBA" id="ARBA00022490"/>
    </source>
</evidence>
<feature type="active site" description="Proton donor" evidence="12">
    <location>
        <position position="332"/>
    </location>
</feature>
<evidence type="ECO:0000256" key="6">
    <source>
        <dbReference type="ARBA" id="ARBA00022438"/>
    </source>
</evidence>
<dbReference type="GO" id="GO:0004177">
    <property type="term" value="F:aminopeptidase activity"/>
    <property type="evidence" value="ECO:0007669"/>
    <property type="project" value="UniProtKB-UniRule"/>
</dbReference>
<dbReference type="InterPro" id="IPR005944">
    <property type="entry name" value="Pro_iminopeptidase"/>
</dbReference>
<feature type="domain" description="AB hydrolase-1" evidence="15">
    <location>
        <begin position="68"/>
        <end position="336"/>
    </location>
</feature>
<dbReference type="Gene3D" id="3.40.50.1820">
    <property type="entry name" value="alpha/beta hydrolase"/>
    <property type="match status" value="1"/>
</dbReference>
<evidence type="ECO:0000256" key="14">
    <source>
        <dbReference type="SAM" id="MobiDB-lite"/>
    </source>
</evidence>
<evidence type="ECO:0000256" key="11">
    <source>
        <dbReference type="PIRNR" id="PIRNR006431"/>
    </source>
</evidence>
<evidence type="ECO:0000256" key="8">
    <source>
        <dbReference type="ARBA" id="ARBA00022670"/>
    </source>
</evidence>
<dbReference type="Pfam" id="PF00561">
    <property type="entry name" value="Abhydrolase_1"/>
    <property type="match status" value="1"/>
</dbReference>
<dbReference type="PANTHER" id="PTHR43722:SF1">
    <property type="entry name" value="PROLINE IMINOPEPTIDASE"/>
    <property type="match status" value="1"/>
</dbReference>
<proteinExistence type="inferred from homology"/>
<evidence type="ECO:0000256" key="9">
    <source>
        <dbReference type="ARBA" id="ARBA00022801"/>
    </source>
</evidence>
<dbReference type="GO" id="GO:0006508">
    <property type="term" value="P:proteolysis"/>
    <property type="evidence" value="ECO:0007669"/>
    <property type="project" value="UniProtKB-KW"/>
</dbReference>
<keyword evidence="7 11" id="KW-0963">Cytoplasm</keyword>
<dbReference type="PIRSF" id="PIRSF006431">
    <property type="entry name" value="Pept_S33"/>
    <property type="match status" value="1"/>
</dbReference>
<keyword evidence="6 11" id="KW-0031">Aminopeptidase</keyword>
<dbReference type="InterPro" id="IPR029058">
    <property type="entry name" value="AB_hydrolase_fold"/>
</dbReference>
<dbReference type="InterPro" id="IPR002410">
    <property type="entry name" value="Peptidase_S33"/>
</dbReference>
<dbReference type="EC" id="3.4.11.5" evidence="4 11"/>
<evidence type="ECO:0000313" key="17">
    <source>
        <dbReference type="Proteomes" id="UP000243096"/>
    </source>
</evidence>
<reference evidence="16 17" key="1">
    <citation type="submission" date="2018-01" db="EMBL/GenBank/DDBJ databases">
        <title>Genomic Encyclopedia of Type Strains, Phase III (KMG-III): the genomes of soil and plant-associated and newly described type strains.</title>
        <authorList>
            <person name="Whitman W."/>
        </authorList>
    </citation>
    <scope>NUCLEOTIDE SEQUENCE [LARGE SCALE GENOMIC DNA]</scope>
    <source>
        <strain evidence="16 17">HKI456</strain>
    </source>
</reference>
<comment type="caution">
    <text evidence="16">The sequence shown here is derived from an EMBL/GenBank/DDBJ whole genome shotgun (WGS) entry which is preliminary data.</text>
</comment>
<keyword evidence="8 11" id="KW-0645">Protease</keyword>
<evidence type="ECO:0000259" key="15">
    <source>
        <dbReference type="Pfam" id="PF00561"/>
    </source>
</evidence>
<evidence type="ECO:0000256" key="12">
    <source>
        <dbReference type="PIRSR" id="PIRSR006431-1"/>
    </source>
</evidence>
<comment type="catalytic activity">
    <reaction evidence="1 11 13">
        <text>Release of N-terminal proline from a peptide.</text>
        <dbReference type="EC" id="3.4.11.5"/>
    </reaction>
</comment>
<sequence>MRRAGNAVPNTKFAKPVMLSDTLANPGEPYMDNPSKTAQKTSDAEGMLDVGNGHSIYWRELGDPQAQPIVVLHGGPGGAMSLGWADHLDATRWRIVFFDQRGCGRSTPFGELEHNGIVDLVSDIEKLREHLRIERWAVFGGSWGTTLALAYGSTHPQRCSGFLLRGVYLAREQDTDWFLWDVRRLYPDLHAAFLDAIEKASGQRPASARDVLALTQAPLARFDATGIELARAWHRYETTLSVIRHDTVPGQDPVPEDTQARAAIAMALLERHYMADELPPSPPLLTRVSRIAHLPCHIVHGRFDMVCPADQAYALAAAWPRARLSLVDAAGHWTFDPGISAGLREAASRLRADLAG</sequence>
<evidence type="ECO:0000256" key="13">
    <source>
        <dbReference type="RuleBase" id="RU003421"/>
    </source>
</evidence>
<organism evidence="16 17">
    <name type="scientific">Mycetohabitans endofungorum</name>
    <dbReference type="NCBI Taxonomy" id="417203"/>
    <lineage>
        <taxon>Bacteria</taxon>
        <taxon>Pseudomonadati</taxon>
        <taxon>Pseudomonadota</taxon>
        <taxon>Betaproteobacteria</taxon>
        <taxon>Burkholderiales</taxon>
        <taxon>Burkholderiaceae</taxon>
        <taxon>Mycetohabitans</taxon>
    </lineage>
</organism>
<evidence type="ECO:0000313" key="16">
    <source>
        <dbReference type="EMBL" id="PPB82040.1"/>
    </source>
</evidence>
<keyword evidence="9 11" id="KW-0378">Hydrolase</keyword>
<evidence type="ECO:0000256" key="1">
    <source>
        <dbReference type="ARBA" id="ARBA00001585"/>
    </source>
</evidence>
<feature type="active site" evidence="12">
    <location>
        <position position="304"/>
    </location>
</feature>
<dbReference type="PANTHER" id="PTHR43722">
    <property type="entry name" value="PROLINE IMINOPEPTIDASE"/>
    <property type="match status" value="1"/>
</dbReference>
<dbReference type="Proteomes" id="UP000243096">
    <property type="component" value="Unassembled WGS sequence"/>
</dbReference>
<dbReference type="SUPFAM" id="SSF53474">
    <property type="entry name" value="alpha/beta-Hydrolases"/>
    <property type="match status" value="1"/>
</dbReference>
<keyword evidence="17" id="KW-1185">Reference proteome</keyword>
<protein>
    <recommendedName>
        <fullName evidence="5 11">Proline iminopeptidase</fullName>
        <shortName evidence="11">PIP</shortName>
        <ecNumber evidence="4 11">3.4.11.5</ecNumber>
    </recommendedName>
    <alternativeName>
        <fullName evidence="10 11">Prolyl aminopeptidase</fullName>
    </alternativeName>
</protein>
<dbReference type="EMBL" id="PRDW01000014">
    <property type="protein sequence ID" value="PPB82040.1"/>
    <property type="molecule type" value="Genomic_DNA"/>
</dbReference>
<comment type="subcellular location">
    <subcellularLocation>
        <location evidence="2 11">Cytoplasm</location>
    </subcellularLocation>
</comment>
<feature type="active site" description="Nucleophile" evidence="12">
    <location>
        <position position="142"/>
    </location>
</feature>
<accession>A0A2P5K7J1</accession>
<evidence type="ECO:0000256" key="5">
    <source>
        <dbReference type="ARBA" id="ARBA00021843"/>
    </source>
</evidence>
<evidence type="ECO:0000256" key="3">
    <source>
        <dbReference type="ARBA" id="ARBA00010088"/>
    </source>
</evidence>
<dbReference type="AlphaFoldDB" id="A0A2P5K7J1"/>
<comment type="similarity">
    <text evidence="3 11 13">Belongs to the peptidase S33 family.</text>
</comment>
<dbReference type="GO" id="GO:0005737">
    <property type="term" value="C:cytoplasm"/>
    <property type="evidence" value="ECO:0007669"/>
    <property type="project" value="UniProtKB-SubCell"/>
</dbReference>